<reference evidence="2 3" key="1">
    <citation type="submission" date="2024-04" db="EMBL/GenBank/DDBJ databases">
        <title>Flavobacterium sp. DGU11 16S ribosomal RNA gene Genome sequencing and assembly.</title>
        <authorList>
            <person name="Park S."/>
        </authorList>
    </citation>
    <scope>NUCLEOTIDE SEQUENCE [LARGE SCALE GENOMIC DNA]</scope>
    <source>
        <strain evidence="2 3">DGU11</strain>
    </source>
</reference>
<protein>
    <recommendedName>
        <fullName evidence="1">GIY-YIG domain-containing protein</fullName>
    </recommendedName>
</protein>
<feature type="domain" description="GIY-YIG" evidence="1">
    <location>
        <begin position="10"/>
        <end position="102"/>
    </location>
</feature>
<dbReference type="PROSITE" id="PS50164">
    <property type="entry name" value="GIY_YIG"/>
    <property type="match status" value="1"/>
</dbReference>
<name>A0ABU9I1R3_9FLAO</name>
<evidence type="ECO:0000313" key="3">
    <source>
        <dbReference type="Proteomes" id="UP001464555"/>
    </source>
</evidence>
<organism evidence="2 3">
    <name type="scientific">Flavobacterium arundinis</name>
    <dbReference type="NCBI Taxonomy" id="3139143"/>
    <lineage>
        <taxon>Bacteria</taxon>
        <taxon>Pseudomonadati</taxon>
        <taxon>Bacteroidota</taxon>
        <taxon>Flavobacteriia</taxon>
        <taxon>Flavobacteriales</taxon>
        <taxon>Flavobacteriaceae</taxon>
        <taxon>Flavobacterium</taxon>
    </lineage>
</organism>
<evidence type="ECO:0000313" key="2">
    <source>
        <dbReference type="EMBL" id="MEL1246363.1"/>
    </source>
</evidence>
<comment type="caution">
    <text evidence="2">The sequence shown here is derived from an EMBL/GenBank/DDBJ whole genome shotgun (WGS) entry which is preliminary data.</text>
</comment>
<accession>A0ABU9I1R3</accession>
<dbReference type="RefSeq" id="WP_341698657.1">
    <property type="nucleotide sequence ID" value="NZ_JBBYHR010000015.1"/>
</dbReference>
<dbReference type="Proteomes" id="UP001464555">
    <property type="component" value="Unassembled WGS sequence"/>
</dbReference>
<proteinExistence type="predicted"/>
<dbReference type="InterPro" id="IPR000305">
    <property type="entry name" value="GIY-YIG_endonuc"/>
</dbReference>
<dbReference type="Pfam" id="PF22945">
    <property type="entry name" value="LEM-3_GIY-YIG"/>
    <property type="match status" value="1"/>
</dbReference>
<dbReference type="EMBL" id="JBBYHR010000015">
    <property type="protein sequence ID" value="MEL1246363.1"/>
    <property type="molecule type" value="Genomic_DNA"/>
</dbReference>
<sequence>MFDEKTKQELKYYVYMLLDPQYNKPFYIGKGKDDRVFSHLACALTEEDISNAKYEKIREINLSGQIPTHVIIRHGLSESEAYQIEASLIDTLSHCGMLLLNKVGGHNSMEKGLMSCDEITRLYNAEPINSIMPNCILININGQYKRGIDRKSIYDATKEIWAIKKDKIPHLKYVLSEYKGLIVEVYEVNNWYEKERGYMPTSKRFGQTRIGYGFNGNIAPEEIRNQYINKSVAHTKKKGSANPVRYNL</sequence>
<keyword evidence="3" id="KW-1185">Reference proteome</keyword>
<dbReference type="CDD" id="cd10440">
    <property type="entry name" value="GIY-YIG_COG3680"/>
    <property type="match status" value="1"/>
</dbReference>
<gene>
    <name evidence="2" type="ORF">AAEO56_18970</name>
</gene>
<evidence type="ECO:0000259" key="1">
    <source>
        <dbReference type="PROSITE" id="PS50164"/>
    </source>
</evidence>